<dbReference type="EMBL" id="AP012489">
    <property type="protein sequence ID" value="BAN89583.1"/>
    <property type="molecule type" value="Genomic_DNA"/>
</dbReference>
<evidence type="ECO:0000256" key="6">
    <source>
        <dbReference type="HAMAP-Rule" id="MF_01842"/>
    </source>
</evidence>
<dbReference type="Proteomes" id="UP000016887">
    <property type="component" value="Chromosome"/>
</dbReference>
<evidence type="ECO:0000256" key="5">
    <source>
        <dbReference type="ARBA" id="ARBA00023049"/>
    </source>
</evidence>
<feature type="active site" description="Proton acceptor" evidence="6">
    <location>
        <position position="133"/>
    </location>
</feature>
<dbReference type="eggNOG" id="arCOG00458">
    <property type="taxonomic scope" value="Archaea"/>
</dbReference>
<keyword evidence="1 6" id="KW-0645">Protease</keyword>
<comment type="subunit">
    <text evidence="6">Monomer.</text>
</comment>
<organism evidence="7 8">
    <name type="scientific">Aeropyrum camini SY1 = JCM 12091</name>
    <dbReference type="NCBI Taxonomy" id="1198449"/>
    <lineage>
        <taxon>Archaea</taxon>
        <taxon>Thermoproteota</taxon>
        <taxon>Thermoprotei</taxon>
        <taxon>Desulfurococcales</taxon>
        <taxon>Desulfurococcaceae</taxon>
        <taxon>Aeropyrum</taxon>
    </lineage>
</organism>
<accession>U3TCA9</accession>
<dbReference type="SUPFAM" id="SSF55486">
    <property type="entry name" value="Metalloproteases ('zincins'), catalytic domain"/>
    <property type="match status" value="1"/>
</dbReference>
<dbReference type="PANTHER" id="PTHR15910:SF1">
    <property type="entry name" value="ARCHAEMETZINCIN-2"/>
    <property type="match status" value="1"/>
</dbReference>
<feature type="binding site" evidence="6">
    <location>
        <position position="170"/>
    </location>
    <ligand>
        <name>Zn(2+)</name>
        <dbReference type="ChEBI" id="CHEBI:29105"/>
        <label>2</label>
    </ligand>
</feature>
<comment type="similarity">
    <text evidence="6">Belongs to the peptidase M54 family.</text>
</comment>
<keyword evidence="3 6" id="KW-0378">Hydrolase</keyword>
<protein>
    <recommendedName>
        <fullName evidence="6">Archaemetzincin</fullName>
        <ecNumber evidence="6">3.4.-.-</ecNumber>
    </recommendedName>
</protein>
<evidence type="ECO:0000256" key="3">
    <source>
        <dbReference type="ARBA" id="ARBA00022801"/>
    </source>
</evidence>
<feature type="binding site" evidence="6">
    <location>
        <position position="148"/>
    </location>
    <ligand>
        <name>Zn(2+)</name>
        <dbReference type="ChEBI" id="CHEBI:29105"/>
        <label>2</label>
    </ligand>
</feature>
<dbReference type="GeneID" id="17109671"/>
<comment type="cofactor">
    <cofactor evidence="6">
        <name>Zn(2+)</name>
        <dbReference type="ChEBI" id="CHEBI:29105"/>
    </cofactor>
    <text evidence="6">Binds 2 Zn(2+) ions per subunit. One is catalytic, whereas the other seems to have a structural role.</text>
</comment>
<dbReference type="GO" id="GO:0008237">
    <property type="term" value="F:metallopeptidase activity"/>
    <property type="evidence" value="ECO:0007669"/>
    <property type="project" value="UniProtKB-UniRule"/>
</dbReference>
<dbReference type="CDD" id="cd11375">
    <property type="entry name" value="Peptidase_M54"/>
    <property type="match status" value="1"/>
</dbReference>
<reference evidence="7 8" key="1">
    <citation type="journal article" date="2013" name="Appl. Environ. Microbiol.">
        <title>Variation of the Virus-Related Elements within Syntenic Genomes of the Hyperthermophilic Archaeon Aeropyrum.</title>
        <authorList>
            <person name="Daifuku T."/>
            <person name="Yoshida T."/>
            <person name="Kitamura T."/>
            <person name="Kawaichi S."/>
            <person name="Inoue T."/>
            <person name="Nomura K."/>
            <person name="Yoshida Y."/>
            <person name="Kuno S."/>
            <person name="Sako Y."/>
        </authorList>
    </citation>
    <scope>NUCLEOTIDE SEQUENCE [LARGE SCALE GENOMIC DNA]</scope>
    <source>
        <strain evidence="7 8">SY1</strain>
    </source>
</reference>
<gene>
    <name evidence="6" type="primary">amzA</name>
    <name evidence="7" type="ORF">ACAM_0114</name>
</gene>
<dbReference type="RefSeq" id="WP_022540863.1">
    <property type="nucleotide sequence ID" value="NC_022521.1"/>
</dbReference>
<feature type="binding site" evidence="6">
    <location>
        <position position="167"/>
    </location>
    <ligand>
        <name>Zn(2+)</name>
        <dbReference type="ChEBI" id="CHEBI:29105"/>
        <label>2</label>
    </ligand>
</feature>
<keyword evidence="4 6" id="KW-0862">Zinc</keyword>
<dbReference type="InterPro" id="IPR024079">
    <property type="entry name" value="MetalloPept_cat_dom_sf"/>
</dbReference>
<evidence type="ECO:0000313" key="7">
    <source>
        <dbReference type="EMBL" id="BAN89583.1"/>
    </source>
</evidence>
<keyword evidence="8" id="KW-1185">Reference proteome</keyword>
<proteinExistence type="inferred from homology"/>
<dbReference type="KEGG" id="acj:ACAM_0114"/>
<dbReference type="NCBIfam" id="NF033823">
    <property type="entry name" value="archmetzin"/>
    <property type="match status" value="1"/>
</dbReference>
<evidence type="ECO:0000256" key="4">
    <source>
        <dbReference type="ARBA" id="ARBA00022833"/>
    </source>
</evidence>
<name>U3TCA9_9CREN</name>
<evidence type="ECO:0000256" key="1">
    <source>
        <dbReference type="ARBA" id="ARBA00022670"/>
    </source>
</evidence>
<dbReference type="HAMAP" id="MF_01842">
    <property type="entry name" value="Archaemetzincin"/>
    <property type="match status" value="1"/>
</dbReference>
<dbReference type="OrthoDB" id="50281at2157"/>
<dbReference type="GO" id="GO:0008270">
    <property type="term" value="F:zinc ion binding"/>
    <property type="evidence" value="ECO:0007669"/>
    <property type="project" value="UniProtKB-UniRule"/>
</dbReference>
<feature type="binding site" evidence="6">
    <location>
        <position position="136"/>
    </location>
    <ligand>
        <name>Zn(2+)</name>
        <dbReference type="ChEBI" id="CHEBI:29105"/>
        <label>1</label>
        <note>catalytic</note>
    </ligand>
</feature>
<keyword evidence="5 6" id="KW-0482">Metalloprotease</keyword>
<evidence type="ECO:0000256" key="2">
    <source>
        <dbReference type="ARBA" id="ARBA00022723"/>
    </source>
</evidence>
<sequence length="181" mass="20066">MEDGLTFLLLPVGFQADNLTRLARRASENTPVPSVWLVSTDPLEPPVEAYDWERMQFNAVKVNEHIHSILRDYTEDGILVIGIVDADGYVDGYNFVFGLASPSLGVATVFTFRLKTGDSGVYEERLLKEVLHEAGHLLGLGHCSDRKCVMSFSRSVEEVDGKTPHFCSSCRAKLLSRYGGL</sequence>
<dbReference type="Gene3D" id="3.40.390.10">
    <property type="entry name" value="Collagenase (Catalytic Domain)"/>
    <property type="match status" value="1"/>
</dbReference>
<dbReference type="STRING" id="1198449.ACAM_0114"/>
<evidence type="ECO:0000313" key="8">
    <source>
        <dbReference type="Proteomes" id="UP000016887"/>
    </source>
</evidence>
<feature type="binding site" evidence="6">
    <location>
        <position position="143"/>
    </location>
    <ligand>
        <name>Zn(2+)</name>
        <dbReference type="ChEBI" id="CHEBI:29105"/>
        <label>2</label>
    </ligand>
</feature>
<dbReference type="EC" id="3.4.-.-" evidence="6"/>
<dbReference type="AlphaFoldDB" id="U3TCA9"/>
<feature type="binding site" evidence="6">
    <location>
        <position position="132"/>
    </location>
    <ligand>
        <name>Zn(2+)</name>
        <dbReference type="ChEBI" id="CHEBI:29105"/>
        <label>1</label>
        <note>catalytic</note>
    </ligand>
</feature>
<dbReference type="PANTHER" id="PTHR15910">
    <property type="entry name" value="ARCHAEMETZINCIN"/>
    <property type="match status" value="1"/>
</dbReference>
<dbReference type="InterPro" id="IPR012091">
    <property type="entry name" value="Pept_M54_archaemetzncn_arc/bac"/>
</dbReference>
<keyword evidence="2 6" id="KW-0479">Metal-binding</keyword>
<dbReference type="InterPro" id="IPR012962">
    <property type="entry name" value="Pept_M54_archaemetzincn"/>
</dbReference>
<feature type="binding site" evidence="6">
    <location>
        <position position="142"/>
    </location>
    <ligand>
        <name>Zn(2+)</name>
        <dbReference type="ChEBI" id="CHEBI:29105"/>
        <label>1</label>
        <note>catalytic</note>
    </ligand>
</feature>
<dbReference type="Pfam" id="PF07998">
    <property type="entry name" value="Peptidase_M54"/>
    <property type="match status" value="1"/>
</dbReference>
<comment type="function">
    <text evidence="6">Probable zinc metalloprotease whose natural substrate is unknown.</text>
</comment>
<dbReference type="GO" id="GO:0006508">
    <property type="term" value="P:proteolysis"/>
    <property type="evidence" value="ECO:0007669"/>
    <property type="project" value="UniProtKB-UniRule"/>
</dbReference>